<dbReference type="InterPro" id="IPR008551">
    <property type="entry name" value="TANGO2"/>
</dbReference>
<dbReference type="RefSeq" id="WP_406583219.1">
    <property type="nucleotide sequence ID" value="NZ_JBJHQH010000027.1"/>
</dbReference>
<reference evidence="1 2" key="1">
    <citation type="submission" date="2024-11" db="EMBL/GenBank/DDBJ databases">
        <authorList>
            <person name="Lucas J.A."/>
        </authorList>
    </citation>
    <scope>NUCLEOTIDE SEQUENCE [LARGE SCALE GENOMIC DNA]</scope>
    <source>
        <strain evidence="1 2">Z 5.4</strain>
    </source>
</reference>
<protein>
    <submittedName>
        <fullName evidence="1">NRDE family protein</fullName>
    </submittedName>
</protein>
<sequence>MCLILFAYQVHPVYKLIVAANRDEFYQRPTLPAQYWEDQPEILAGRDLEKMGTWMGVTKTGRFAALTNYRNPKEITDGKRSRGELVANALAFEGHVSDYMQTLVENKHQYPGYNILSGDINELFYYSNVGGELRKLEPGIYGVSNHFLDTDWPKVNKGKEGLAEIVLGDEERLGSGLVEKLLVLLQNAEPAPDEFLPHTGVSLEMERMLSPLFIRSEQYGTRSSTVMFMSDDEIQYVERVFSRNGVKDGEFRIKM</sequence>
<evidence type="ECO:0000313" key="2">
    <source>
        <dbReference type="Proteomes" id="UP001623041"/>
    </source>
</evidence>
<keyword evidence="2" id="KW-1185">Reference proteome</keyword>
<name>A0ABW8RQC6_9BACI</name>
<dbReference type="Pfam" id="PF05742">
    <property type="entry name" value="TANGO2"/>
    <property type="match status" value="1"/>
</dbReference>
<dbReference type="Proteomes" id="UP001623041">
    <property type="component" value="Unassembled WGS sequence"/>
</dbReference>
<organism evidence="1 2">
    <name type="scientific">Bacillus salipaludis</name>
    <dbReference type="NCBI Taxonomy" id="2547811"/>
    <lineage>
        <taxon>Bacteria</taxon>
        <taxon>Bacillati</taxon>
        <taxon>Bacillota</taxon>
        <taxon>Bacilli</taxon>
        <taxon>Bacillales</taxon>
        <taxon>Bacillaceae</taxon>
        <taxon>Bacillus</taxon>
    </lineage>
</organism>
<proteinExistence type="predicted"/>
<accession>A0ABW8RQC6</accession>
<gene>
    <name evidence="1" type="ORF">ACJEBI_25240</name>
</gene>
<dbReference type="PANTHER" id="PTHR17985:SF8">
    <property type="entry name" value="TRANSPORT AND GOLGI ORGANIZATION PROTEIN 2 HOMOLOG"/>
    <property type="match status" value="1"/>
</dbReference>
<comment type="caution">
    <text evidence="1">The sequence shown here is derived from an EMBL/GenBank/DDBJ whole genome shotgun (WGS) entry which is preliminary data.</text>
</comment>
<dbReference type="EMBL" id="JBJHQH010000027">
    <property type="protein sequence ID" value="MFK9094767.1"/>
    <property type="molecule type" value="Genomic_DNA"/>
</dbReference>
<dbReference type="PANTHER" id="PTHR17985">
    <property type="entry name" value="SER/THR-RICH PROTEIN T10 IN DGCR REGION"/>
    <property type="match status" value="1"/>
</dbReference>
<evidence type="ECO:0000313" key="1">
    <source>
        <dbReference type="EMBL" id="MFK9094767.1"/>
    </source>
</evidence>